<name>A0ABR2V5R3_9PEZI</name>
<accession>A0ABR2V5R3</accession>
<dbReference type="PANTHER" id="PTHR35041">
    <property type="entry name" value="MEDIATOR OF RNA POLYMERASE II TRANSCRIPTION SUBUNIT 1"/>
    <property type="match status" value="1"/>
</dbReference>
<reference evidence="1 2" key="1">
    <citation type="journal article" date="2024" name="J. Plant Pathol.">
        <title>Sequence and assembly of the genome of Seiridium unicorne, isolate CBS 538.82, causal agent of cypress canker disease.</title>
        <authorList>
            <person name="Scali E."/>
            <person name="Rocca G.D."/>
            <person name="Danti R."/>
            <person name="Garbelotto M."/>
            <person name="Barberini S."/>
            <person name="Baroncelli R."/>
            <person name="Emiliani G."/>
        </authorList>
    </citation>
    <scope>NUCLEOTIDE SEQUENCE [LARGE SCALE GENOMIC DNA]</scope>
    <source>
        <strain evidence="1 2">BM-138-508</strain>
    </source>
</reference>
<comment type="caution">
    <text evidence="1">The sequence shown here is derived from an EMBL/GenBank/DDBJ whole genome shotgun (WGS) entry which is preliminary data.</text>
</comment>
<sequence length="476" mass="52508">METRTEVVPQINWTRMPWDCCEFSCTSSSEYWAPHVELKRLALSTVNSGAIRALNPVYANSSYTLDFYGPSLKCDPYALEVPPGKPATWRPTTSGKYTVKYYGSAPFNNGTANMTSLLPLLESLYDVPDTSDPTRKYGTSSSPTGEYEYYTGLDMLSTDGAKFFVFYSPTSATGYGSLGERTIANETATANRAMQCTLYNSSYQVEWSFQSGAQTIAVKKEERLHTVSAIGNYQTNAPAPLEAYNFPTMNYQAVMHAVGQLVMGWLDGEWAGGDGVTGNSRITDTSLVYTSQFDDFRAGYEFVNSTETASNRSLAYALKHTLRNVTLSLFAHPRFLKNENTDPVAVTVGSPQNIWHYSPYYLVFVYSISGLFTLLGAVYGINSLHSNGVAFENSPSTILRVTRNPQLNVLVKPEDTIGAQPVPDYLARTKVAFSGDHKKRAFILESTSLLKTETAAKGNDYAESCKNDSAAYSRPF</sequence>
<gene>
    <name evidence="1" type="ORF">SUNI508_05084</name>
</gene>
<keyword evidence="2" id="KW-1185">Reference proteome</keyword>
<evidence type="ECO:0000313" key="2">
    <source>
        <dbReference type="Proteomes" id="UP001408356"/>
    </source>
</evidence>
<evidence type="ECO:0000313" key="1">
    <source>
        <dbReference type="EMBL" id="KAK9422076.1"/>
    </source>
</evidence>
<dbReference type="PANTHER" id="PTHR35041:SF6">
    <property type="entry name" value="FORMYLMETHIONINE DEFORMYLASE-LIKE PROTEIN-RELATED"/>
    <property type="match status" value="1"/>
</dbReference>
<protein>
    <submittedName>
        <fullName evidence="1">Uncharacterized protein</fullName>
    </submittedName>
</protein>
<dbReference type="EMBL" id="JARVKF010000135">
    <property type="protein sequence ID" value="KAK9422076.1"/>
    <property type="molecule type" value="Genomic_DNA"/>
</dbReference>
<proteinExistence type="predicted"/>
<organism evidence="1 2">
    <name type="scientific">Seiridium unicorne</name>
    <dbReference type="NCBI Taxonomy" id="138068"/>
    <lineage>
        <taxon>Eukaryota</taxon>
        <taxon>Fungi</taxon>
        <taxon>Dikarya</taxon>
        <taxon>Ascomycota</taxon>
        <taxon>Pezizomycotina</taxon>
        <taxon>Sordariomycetes</taxon>
        <taxon>Xylariomycetidae</taxon>
        <taxon>Amphisphaeriales</taxon>
        <taxon>Sporocadaceae</taxon>
        <taxon>Seiridium</taxon>
    </lineage>
</organism>
<dbReference type="Proteomes" id="UP001408356">
    <property type="component" value="Unassembled WGS sequence"/>
</dbReference>